<organism evidence="1 2">
    <name type="scientific">Grifola frondosa</name>
    <name type="common">Maitake</name>
    <name type="synonym">Polyporus frondosus</name>
    <dbReference type="NCBI Taxonomy" id="5627"/>
    <lineage>
        <taxon>Eukaryota</taxon>
        <taxon>Fungi</taxon>
        <taxon>Dikarya</taxon>
        <taxon>Basidiomycota</taxon>
        <taxon>Agaricomycotina</taxon>
        <taxon>Agaricomycetes</taxon>
        <taxon>Polyporales</taxon>
        <taxon>Grifolaceae</taxon>
        <taxon>Grifola</taxon>
    </lineage>
</organism>
<dbReference type="InterPro" id="IPR001227">
    <property type="entry name" value="Ac_transferase_dom_sf"/>
</dbReference>
<evidence type="ECO:0000313" key="2">
    <source>
        <dbReference type="Proteomes" id="UP000092993"/>
    </source>
</evidence>
<dbReference type="Proteomes" id="UP000092993">
    <property type="component" value="Unassembled WGS sequence"/>
</dbReference>
<dbReference type="Gene3D" id="3.30.70.3290">
    <property type="match status" value="1"/>
</dbReference>
<reference evidence="1 2" key="1">
    <citation type="submission" date="2016-03" db="EMBL/GenBank/DDBJ databases">
        <title>Whole genome sequencing of Grifola frondosa 9006-11.</title>
        <authorList>
            <person name="Min B."/>
            <person name="Park H."/>
            <person name="Kim J.-G."/>
            <person name="Cho H."/>
            <person name="Oh Y.-L."/>
            <person name="Kong W.-S."/>
            <person name="Choi I.-G."/>
        </authorList>
    </citation>
    <scope>NUCLEOTIDE SEQUENCE [LARGE SCALE GENOMIC DNA]</scope>
    <source>
        <strain evidence="1 2">9006-11</strain>
    </source>
</reference>
<evidence type="ECO:0008006" key="3">
    <source>
        <dbReference type="Google" id="ProtNLM"/>
    </source>
</evidence>
<gene>
    <name evidence="1" type="ORF">A0H81_12009</name>
</gene>
<dbReference type="SUPFAM" id="SSF52151">
    <property type="entry name" value="FabD/lysophospholipase-like"/>
    <property type="match status" value="1"/>
</dbReference>
<dbReference type="InterPro" id="IPR042104">
    <property type="entry name" value="PKS_dehydratase_sf"/>
</dbReference>
<dbReference type="InterPro" id="IPR016035">
    <property type="entry name" value="Acyl_Trfase/lysoPLipase"/>
</dbReference>
<name>A0A1C7LUR4_GRIFR</name>
<dbReference type="AlphaFoldDB" id="A0A1C7LUR4"/>
<keyword evidence="2" id="KW-1185">Reference proteome</keyword>
<accession>A0A1C7LUR4</accession>
<sequence length="309" mass="33556">MDIAYSNTARRKLFPHRVAVTSRSAVELLGNLRNTQIVEVVPQKGRERAKVLFAFSGQGGQYIGMGVELHERVPLGLVTAGVLKLDDALRLVAVRGPELHPCSSPRCGRMPPTSPCFVLPLLGRTRSPLPMISRGARSSMPSRLSRGPPAVSFCRHVLLGDLRGEHPTGCCRARFDTPKPRFSLLDSWVGLPSAEGIDGMFETPFSLLADLVEGHKVSGFTLCPASVYHELAAASAQLMLEHLRACQRTLCSILPGSSTRTRSSTLQMSRARISSYTTGGEHQPYCMGIFDVRGSSERASKPMLASTMV</sequence>
<dbReference type="Gene3D" id="3.10.129.110">
    <property type="entry name" value="Polyketide synthase dehydratase"/>
    <property type="match status" value="1"/>
</dbReference>
<dbReference type="Gene3D" id="3.40.366.10">
    <property type="entry name" value="Malonyl-Coenzyme A Acyl Carrier Protein, domain 2"/>
    <property type="match status" value="1"/>
</dbReference>
<dbReference type="STRING" id="5627.A0A1C7LUR4"/>
<dbReference type="OrthoDB" id="329835at2759"/>
<protein>
    <recommendedName>
        <fullName evidence="3">Malonyl-CoA:ACP transacylase (MAT) domain-containing protein</fullName>
    </recommendedName>
</protein>
<comment type="caution">
    <text evidence="1">The sequence shown here is derived from an EMBL/GenBank/DDBJ whole genome shotgun (WGS) entry which is preliminary data.</text>
</comment>
<dbReference type="EMBL" id="LUGG01000022">
    <property type="protein sequence ID" value="OBZ68238.1"/>
    <property type="molecule type" value="Genomic_DNA"/>
</dbReference>
<proteinExistence type="predicted"/>
<evidence type="ECO:0000313" key="1">
    <source>
        <dbReference type="EMBL" id="OBZ68238.1"/>
    </source>
</evidence>
<dbReference type="GO" id="GO:0016740">
    <property type="term" value="F:transferase activity"/>
    <property type="evidence" value="ECO:0007669"/>
    <property type="project" value="InterPro"/>
</dbReference>